<feature type="domain" description="C2H2-type" evidence="9">
    <location>
        <begin position="363"/>
        <end position="390"/>
    </location>
</feature>
<evidence type="ECO:0000256" key="5">
    <source>
        <dbReference type="ARBA" id="ARBA00022833"/>
    </source>
</evidence>
<feature type="domain" description="C2H2-type" evidence="9">
    <location>
        <begin position="306"/>
        <end position="333"/>
    </location>
</feature>
<evidence type="ECO:0000256" key="3">
    <source>
        <dbReference type="ARBA" id="ARBA00022737"/>
    </source>
</evidence>
<dbReference type="FunFam" id="3.30.160.60:FF:000275">
    <property type="entry name" value="zinc finger protein 90 homolog"/>
    <property type="match status" value="1"/>
</dbReference>
<name>A0A0K8T6S3_LYGHE</name>
<dbReference type="PANTHER" id="PTHR24377">
    <property type="entry name" value="IP01015P-RELATED"/>
    <property type="match status" value="1"/>
</dbReference>
<comment type="subcellular location">
    <subcellularLocation>
        <location evidence="1">Nucleus</location>
    </subcellularLocation>
</comment>
<evidence type="ECO:0000313" key="10">
    <source>
        <dbReference type="EMBL" id="JAG61238.1"/>
    </source>
</evidence>
<dbReference type="PROSITE" id="PS00028">
    <property type="entry name" value="ZINC_FINGER_C2H2_1"/>
    <property type="match status" value="7"/>
</dbReference>
<keyword evidence="3" id="KW-0677">Repeat</keyword>
<dbReference type="Gene3D" id="3.30.160.60">
    <property type="entry name" value="Classic Zinc Finger"/>
    <property type="match status" value="5"/>
</dbReference>
<organism evidence="10">
    <name type="scientific">Lygus hesperus</name>
    <name type="common">Western plant bug</name>
    <dbReference type="NCBI Taxonomy" id="30085"/>
    <lineage>
        <taxon>Eukaryota</taxon>
        <taxon>Metazoa</taxon>
        <taxon>Ecdysozoa</taxon>
        <taxon>Arthropoda</taxon>
        <taxon>Hexapoda</taxon>
        <taxon>Insecta</taxon>
        <taxon>Pterygota</taxon>
        <taxon>Neoptera</taxon>
        <taxon>Paraneoptera</taxon>
        <taxon>Hemiptera</taxon>
        <taxon>Heteroptera</taxon>
        <taxon>Panheteroptera</taxon>
        <taxon>Cimicomorpha</taxon>
        <taxon>Miridae</taxon>
        <taxon>Mirini</taxon>
        <taxon>Lygus</taxon>
    </lineage>
</organism>
<dbReference type="InterPro" id="IPR036236">
    <property type="entry name" value="Znf_C2H2_sf"/>
</dbReference>
<feature type="domain" description="C2H2-type" evidence="9">
    <location>
        <begin position="189"/>
        <end position="217"/>
    </location>
</feature>
<dbReference type="SMART" id="SM00355">
    <property type="entry name" value="ZnF_C2H2"/>
    <property type="match status" value="11"/>
</dbReference>
<dbReference type="InterPro" id="IPR013087">
    <property type="entry name" value="Znf_C2H2_type"/>
</dbReference>
<proteinExistence type="predicted"/>
<sequence>MSPKPSDTDTVESDLELLNAVEGGFDVSRVNRLYVCLLCDFDSTGLHDIVEHIQSHSRASPWDCWRCAHVMLGENVLNDEPHDPRCPDQLEDDSDGLLDDDLETIKNTGPNEEHKCTLCPYKSTLLYEVVNHISDHLRKKKEASDPLATVEESRRNWDNVYTCTECEFSCINPKKLEKHMETHEPDAKFKCRECNQEVISRLELQRHKRRVHGFLRPFECTLCPAKFTRMDNLRAHVKTHTGEQLWSCTKCSFTSPNRARLVAHYDSHKDGHPIRSMGTCPACGRSFVSYQQLETHRRTHVLRPPYVCSTCGEILTSGEELYEHHSGHVDASATTCFFCDFKCFDGSTMNHHLGTAHGPEKPFECDTCNYRFSSKVHWTRHQLVHTGLKPYQCELCLARFSQAGNRKAHMLKIHKLFIPLARGRHRIKDEMIVARKQ</sequence>
<dbReference type="EMBL" id="GBRD01004583">
    <property type="protein sequence ID" value="JAG61238.1"/>
    <property type="molecule type" value="Transcribed_RNA"/>
</dbReference>
<feature type="domain" description="C2H2-type" evidence="9">
    <location>
        <begin position="391"/>
        <end position="419"/>
    </location>
</feature>
<keyword evidence="2" id="KW-0479">Metal-binding</keyword>
<dbReference type="InterPro" id="IPR050826">
    <property type="entry name" value="Krueppel_C2H2_ZnFinger"/>
</dbReference>
<dbReference type="AlphaFoldDB" id="A0A0K8T6S3"/>
<evidence type="ECO:0000259" key="9">
    <source>
        <dbReference type="PROSITE" id="PS50157"/>
    </source>
</evidence>
<dbReference type="FunFam" id="3.30.160.60:FF:000072">
    <property type="entry name" value="zinc finger protein 143 isoform X1"/>
    <property type="match status" value="1"/>
</dbReference>
<evidence type="ECO:0000256" key="1">
    <source>
        <dbReference type="ARBA" id="ARBA00004123"/>
    </source>
</evidence>
<accession>A0A0K8T6S3</accession>
<dbReference type="GO" id="GO:0005634">
    <property type="term" value="C:nucleus"/>
    <property type="evidence" value="ECO:0007669"/>
    <property type="project" value="UniProtKB-SubCell"/>
</dbReference>
<evidence type="ECO:0000256" key="6">
    <source>
        <dbReference type="ARBA" id="ARBA00023125"/>
    </source>
</evidence>
<keyword evidence="6" id="KW-0238">DNA-binding</keyword>
<dbReference type="Pfam" id="PF00096">
    <property type="entry name" value="zf-C2H2"/>
    <property type="match status" value="3"/>
</dbReference>
<protein>
    <recommendedName>
        <fullName evidence="9">C2H2-type domain-containing protein</fullName>
    </recommendedName>
</protein>
<reference evidence="10" key="1">
    <citation type="submission" date="2014-09" db="EMBL/GenBank/DDBJ databases">
        <authorList>
            <person name="Magalhaes I.L.F."/>
            <person name="Oliveira U."/>
            <person name="Santos F.R."/>
            <person name="Vidigal T.H.D.A."/>
            <person name="Brescovit A.D."/>
            <person name="Santos A.J."/>
        </authorList>
    </citation>
    <scope>NUCLEOTIDE SEQUENCE</scope>
</reference>
<keyword evidence="7" id="KW-0539">Nucleus</keyword>
<keyword evidence="5" id="KW-0862">Zinc</keyword>
<evidence type="ECO:0000256" key="8">
    <source>
        <dbReference type="PROSITE-ProRule" id="PRU00042"/>
    </source>
</evidence>
<dbReference type="FunFam" id="3.30.160.60:FF:000446">
    <property type="entry name" value="Zinc finger protein"/>
    <property type="match status" value="1"/>
</dbReference>
<dbReference type="GO" id="GO:0008270">
    <property type="term" value="F:zinc ion binding"/>
    <property type="evidence" value="ECO:0007669"/>
    <property type="project" value="UniProtKB-KW"/>
</dbReference>
<evidence type="ECO:0000256" key="2">
    <source>
        <dbReference type="ARBA" id="ARBA00022723"/>
    </source>
</evidence>
<dbReference type="SUPFAM" id="SSF57667">
    <property type="entry name" value="beta-beta-alpha zinc fingers"/>
    <property type="match status" value="4"/>
</dbReference>
<dbReference type="PROSITE" id="PS50157">
    <property type="entry name" value="ZINC_FINGER_C2H2_2"/>
    <property type="match status" value="7"/>
</dbReference>
<dbReference type="Pfam" id="PF13912">
    <property type="entry name" value="zf-C2H2_6"/>
    <property type="match status" value="1"/>
</dbReference>
<feature type="domain" description="C2H2-type" evidence="9">
    <location>
        <begin position="161"/>
        <end position="188"/>
    </location>
</feature>
<evidence type="ECO:0000256" key="7">
    <source>
        <dbReference type="ARBA" id="ARBA00023242"/>
    </source>
</evidence>
<feature type="domain" description="C2H2-type" evidence="9">
    <location>
        <begin position="278"/>
        <end position="305"/>
    </location>
</feature>
<dbReference type="GO" id="GO:0003677">
    <property type="term" value="F:DNA binding"/>
    <property type="evidence" value="ECO:0007669"/>
    <property type="project" value="UniProtKB-KW"/>
</dbReference>
<keyword evidence="4 8" id="KW-0863">Zinc-finger</keyword>
<feature type="domain" description="C2H2-type" evidence="9">
    <location>
        <begin position="218"/>
        <end position="245"/>
    </location>
</feature>
<evidence type="ECO:0000256" key="4">
    <source>
        <dbReference type="ARBA" id="ARBA00022771"/>
    </source>
</evidence>